<evidence type="ECO:0000256" key="11">
    <source>
        <dbReference type="ARBA" id="ARBA00023004"/>
    </source>
</evidence>
<keyword evidence="6" id="KW-0004">4Fe-4S</keyword>
<evidence type="ECO:0000256" key="9">
    <source>
        <dbReference type="ARBA" id="ARBA00022723"/>
    </source>
</evidence>
<dbReference type="Proteomes" id="UP000553343">
    <property type="component" value="Unassembled WGS sequence"/>
</dbReference>
<dbReference type="Pfam" id="PF00072">
    <property type="entry name" value="Response_reg"/>
    <property type="match status" value="1"/>
</dbReference>
<dbReference type="Pfam" id="PF17159">
    <property type="entry name" value="MASE3"/>
    <property type="match status" value="1"/>
</dbReference>
<keyword evidence="11" id="KW-0408">Iron</keyword>
<keyword evidence="17" id="KW-0175">Coiled coil</keyword>
<comment type="catalytic activity">
    <reaction evidence="1">
        <text>ATP + protein L-histidine = ADP + protein N-phospho-L-histidine.</text>
        <dbReference type="EC" id="2.7.13.3"/>
    </reaction>
</comment>
<protein>
    <recommendedName>
        <fullName evidence="5">Oxygen sensor histidine kinase NreB</fullName>
        <ecNumber evidence="4">2.7.13.3</ecNumber>
    </recommendedName>
    <alternativeName>
        <fullName evidence="15">Nitrogen regulation protein B</fullName>
    </alternativeName>
</protein>
<dbReference type="SMART" id="SM00091">
    <property type="entry name" value="PAS"/>
    <property type="match status" value="2"/>
</dbReference>
<dbReference type="PANTHER" id="PTHR24421:SF58">
    <property type="entry name" value="SIGNAL TRANSDUCTION HISTIDINE-PROTEIN KINASE_PHOSPHATASE UHPB"/>
    <property type="match status" value="1"/>
</dbReference>
<feature type="domain" description="PAS" evidence="22">
    <location>
        <begin position="401"/>
        <end position="474"/>
    </location>
</feature>
<feature type="transmembrane region" description="Helical" evidence="19">
    <location>
        <begin position="141"/>
        <end position="161"/>
    </location>
</feature>
<evidence type="ECO:0000256" key="10">
    <source>
        <dbReference type="ARBA" id="ARBA00022777"/>
    </source>
</evidence>
<evidence type="ECO:0000313" key="25">
    <source>
        <dbReference type="Proteomes" id="UP000553343"/>
    </source>
</evidence>
<evidence type="ECO:0000256" key="12">
    <source>
        <dbReference type="ARBA" id="ARBA00023012"/>
    </source>
</evidence>
<dbReference type="InterPro" id="IPR036890">
    <property type="entry name" value="HATPase_C_sf"/>
</dbReference>
<feature type="transmembrane region" description="Helical" evidence="19">
    <location>
        <begin position="181"/>
        <end position="197"/>
    </location>
</feature>
<evidence type="ECO:0000259" key="23">
    <source>
        <dbReference type="PROSITE" id="PS50113"/>
    </source>
</evidence>
<evidence type="ECO:0000256" key="4">
    <source>
        <dbReference type="ARBA" id="ARBA00012438"/>
    </source>
</evidence>
<dbReference type="GO" id="GO:0005737">
    <property type="term" value="C:cytoplasm"/>
    <property type="evidence" value="ECO:0007669"/>
    <property type="project" value="UniProtKB-SubCell"/>
</dbReference>
<dbReference type="PROSITE" id="PS50113">
    <property type="entry name" value="PAC"/>
    <property type="match status" value="1"/>
</dbReference>
<dbReference type="AlphaFoldDB" id="A0A850T5F9"/>
<dbReference type="SMART" id="SM00448">
    <property type="entry name" value="REC"/>
    <property type="match status" value="1"/>
</dbReference>
<dbReference type="PROSITE" id="PS50110">
    <property type="entry name" value="RESPONSE_REGULATORY"/>
    <property type="match status" value="1"/>
</dbReference>
<dbReference type="InterPro" id="IPR000700">
    <property type="entry name" value="PAS-assoc_C"/>
</dbReference>
<accession>A0A850T5F9</accession>
<dbReference type="GO" id="GO:0046872">
    <property type="term" value="F:metal ion binding"/>
    <property type="evidence" value="ECO:0007669"/>
    <property type="project" value="UniProtKB-KW"/>
</dbReference>
<evidence type="ECO:0000256" key="7">
    <source>
        <dbReference type="ARBA" id="ARBA00022490"/>
    </source>
</evidence>
<keyword evidence="19" id="KW-0472">Membrane</keyword>
<dbReference type="CDD" id="cd16917">
    <property type="entry name" value="HATPase_UhpB-NarQ-NarX-like"/>
    <property type="match status" value="1"/>
</dbReference>
<feature type="transmembrane region" description="Helical" evidence="19">
    <location>
        <begin position="76"/>
        <end position="95"/>
    </location>
</feature>
<feature type="domain" description="Histidine kinase" evidence="20">
    <location>
        <begin position="708"/>
        <end position="798"/>
    </location>
</feature>
<feature type="transmembrane region" description="Helical" evidence="19">
    <location>
        <begin position="209"/>
        <end position="232"/>
    </location>
</feature>
<keyword evidence="7" id="KW-0963">Cytoplasm</keyword>
<keyword evidence="8" id="KW-0808">Transferase</keyword>
<dbReference type="CDD" id="cd00130">
    <property type="entry name" value="PAS"/>
    <property type="match status" value="1"/>
</dbReference>
<dbReference type="CDD" id="cd17535">
    <property type="entry name" value="REC_NarL-like"/>
    <property type="match status" value="1"/>
</dbReference>
<keyword evidence="25" id="KW-1185">Reference proteome</keyword>
<gene>
    <name evidence="24" type="ORF">HXW94_00765</name>
</gene>
<evidence type="ECO:0000259" key="22">
    <source>
        <dbReference type="PROSITE" id="PS50112"/>
    </source>
</evidence>
<evidence type="ECO:0000256" key="19">
    <source>
        <dbReference type="SAM" id="Phobius"/>
    </source>
</evidence>
<feature type="domain" description="PAC" evidence="23">
    <location>
        <begin position="479"/>
        <end position="531"/>
    </location>
</feature>
<dbReference type="EMBL" id="JACADJ010000002">
    <property type="protein sequence ID" value="NWH03538.1"/>
    <property type="molecule type" value="Genomic_DNA"/>
</dbReference>
<dbReference type="InterPro" id="IPR050482">
    <property type="entry name" value="Sensor_HK_TwoCompSys"/>
</dbReference>
<dbReference type="InterPro" id="IPR058245">
    <property type="entry name" value="NreC/VraR/RcsB-like_REC"/>
</dbReference>
<comment type="caution">
    <text evidence="24">The sequence shown here is derived from an EMBL/GenBank/DDBJ whole genome shotgun (WGS) entry which is preliminary data.</text>
</comment>
<dbReference type="InterPro" id="IPR000014">
    <property type="entry name" value="PAS"/>
</dbReference>
<dbReference type="Gene3D" id="3.30.450.20">
    <property type="entry name" value="PAS domain"/>
    <property type="match status" value="2"/>
</dbReference>
<evidence type="ECO:0000256" key="5">
    <source>
        <dbReference type="ARBA" id="ARBA00017322"/>
    </source>
</evidence>
<evidence type="ECO:0000256" key="2">
    <source>
        <dbReference type="ARBA" id="ARBA00001966"/>
    </source>
</evidence>
<dbReference type="Pfam" id="PF00989">
    <property type="entry name" value="PAS"/>
    <property type="match status" value="1"/>
</dbReference>
<feature type="transmembrane region" description="Helical" evidence="19">
    <location>
        <begin position="115"/>
        <end position="134"/>
    </location>
</feature>
<dbReference type="InterPro" id="IPR003594">
    <property type="entry name" value="HATPase_dom"/>
</dbReference>
<keyword evidence="13" id="KW-0411">Iron-sulfur</keyword>
<evidence type="ECO:0000256" key="16">
    <source>
        <dbReference type="PROSITE-ProRule" id="PRU00169"/>
    </source>
</evidence>
<proteinExistence type="predicted"/>
<evidence type="ECO:0000256" key="18">
    <source>
        <dbReference type="SAM" id="MobiDB-lite"/>
    </source>
</evidence>
<evidence type="ECO:0000256" key="6">
    <source>
        <dbReference type="ARBA" id="ARBA00022485"/>
    </source>
</evidence>
<keyword evidence="19" id="KW-1133">Transmembrane helix</keyword>
<dbReference type="GO" id="GO:0016020">
    <property type="term" value="C:membrane"/>
    <property type="evidence" value="ECO:0007669"/>
    <property type="project" value="InterPro"/>
</dbReference>
<dbReference type="InterPro" id="IPR004358">
    <property type="entry name" value="Sig_transdc_His_kin-like_C"/>
</dbReference>
<dbReference type="InterPro" id="IPR035965">
    <property type="entry name" value="PAS-like_dom_sf"/>
</dbReference>
<dbReference type="InterPro" id="IPR033425">
    <property type="entry name" value="MASE3"/>
</dbReference>
<keyword evidence="12" id="KW-0902">Two-component regulatory system</keyword>
<dbReference type="Pfam" id="PF07730">
    <property type="entry name" value="HisKA_3"/>
    <property type="match status" value="1"/>
</dbReference>
<evidence type="ECO:0000256" key="1">
    <source>
        <dbReference type="ARBA" id="ARBA00000085"/>
    </source>
</evidence>
<dbReference type="Gene3D" id="3.40.50.2300">
    <property type="match status" value="1"/>
</dbReference>
<dbReference type="SUPFAM" id="SSF55785">
    <property type="entry name" value="PYP-like sensor domain (PAS domain)"/>
    <property type="match status" value="2"/>
</dbReference>
<comment type="subcellular location">
    <subcellularLocation>
        <location evidence="3">Cytoplasm</location>
    </subcellularLocation>
</comment>
<dbReference type="PANTHER" id="PTHR24421">
    <property type="entry name" value="NITRATE/NITRITE SENSOR PROTEIN NARX-RELATED"/>
    <property type="match status" value="1"/>
</dbReference>
<dbReference type="SMART" id="SM00387">
    <property type="entry name" value="HATPase_c"/>
    <property type="match status" value="1"/>
</dbReference>
<keyword evidence="10" id="KW-0418">Kinase</keyword>
<dbReference type="InterPro" id="IPR011006">
    <property type="entry name" value="CheY-like_superfamily"/>
</dbReference>
<feature type="transmembrane region" description="Helical" evidence="19">
    <location>
        <begin position="20"/>
        <end position="37"/>
    </location>
</feature>
<dbReference type="Gene3D" id="3.30.565.10">
    <property type="entry name" value="Histidine kinase-like ATPase, C-terminal domain"/>
    <property type="match status" value="1"/>
</dbReference>
<dbReference type="Pfam" id="PF02518">
    <property type="entry name" value="HATPase_c"/>
    <property type="match status" value="1"/>
</dbReference>
<keyword evidence="19" id="KW-0812">Transmembrane</keyword>
<evidence type="ECO:0000256" key="17">
    <source>
        <dbReference type="SAM" id="Coils"/>
    </source>
</evidence>
<evidence type="ECO:0000256" key="15">
    <source>
        <dbReference type="ARBA" id="ARBA00030800"/>
    </source>
</evidence>
<dbReference type="Gene3D" id="1.20.5.1930">
    <property type="match status" value="1"/>
</dbReference>
<feature type="region of interest" description="Disordered" evidence="18">
    <location>
        <begin position="802"/>
        <end position="824"/>
    </location>
</feature>
<dbReference type="NCBIfam" id="TIGR00229">
    <property type="entry name" value="sensory_box"/>
    <property type="match status" value="1"/>
</dbReference>
<keyword evidence="9" id="KW-0479">Metal-binding</keyword>
<dbReference type="EC" id="2.7.13.3" evidence="4"/>
<comment type="cofactor">
    <cofactor evidence="2">
        <name>[4Fe-4S] cluster</name>
        <dbReference type="ChEBI" id="CHEBI:49883"/>
    </cofactor>
</comment>
<dbReference type="GO" id="GO:0000155">
    <property type="term" value="F:phosphorelay sensor kinase activity"/>
    <property type="evidence" value="ECO:0007669"/>
    <property type="project" value="InterPro"/>
</dbReference>
<evidence type="ECO:0000259" key="20">
    <source>
        <dbReference type="PROSITE" id="PS50109"/>
    </source>
</evidence>
<comment type="function">
    <text evidence="14">Member of the two-component regulatory system NreB/NreC involved in the control of dissimilatory nitrate/nitrite reduction in response to oxygen. NreB functions as a direct oxygen sensor histidine kinase which is autophosphorylated, in the absence of oxygen, probably at the conserved histidine residue, and transfers its phosphate group probably to a conserved aspartate residue of NreC. NreB/NreC activates the expression of the nitrate (narGHJI) and nitrite (nir) reductase operons, as well as the putative nitrate transporter gene narT.</text>
</comment>
<feature type="domain" description="Response regulatory" evidence="21">
    <location>
        <begin position="832"/>
        <end position="948"/>
    </location>
</feature>
<feature type="modified residue" description="4-aspartylphosphate" evidence="16">
    <location>
        <position position="883"/>
    </location>
</feature>
<dbReference type="InterPro" id="IPR001789">
    <property type="entry name" value="Sig_transdc_resp-reg_receiver"/>
</dbReference>
<name>A0A850T5F9_9BACT</name>
<evidence type="ECO:0000259" key="21">
    <source>
        <dbReference type="PROSITE" id="PS50110"/>
    </source>
</evidence>
<reference evidence="24 25" key="1">
    <citation type="submission" date="2020-06" db="EMBL/GenBank/DDBJ databases">
        <title>High-quality draft genome of sulfate reducer Desulfobacter latus type strain AcrS2 isolated from marine sediment.</title>
        <authorList>
            <person name="Hoppe M."/>
            <person name="Larsen C.K."/>
            <person name="Marshall I.P.G."/>
            <person name="Schramm A."/>
            <person name="Marietou A.G."/>
        </authorList>
    </citation>
    <scope>NUCLEOTIDE SEQUENCE [LARGE SCALE GENOMIC DNA]</scope>
    <source>
        <strain evidence="24 25">AcRS2</strain>
    </source>
</reference>
<evidence type="ECO:0000256" key="14">
    <source>
        <dbReference type="ARBA" id="ARBA00024827"/>
    </source>
</evidence>
<dbReference type="SUPFAM" id="SSF52172">
    <property type="entry name" value="CheY-like"/>
    <property type="match status" value="1"/>
</dbReference>
<dbReference type="PROSITE" id="PS50112">
    <property type="entry name" value="PAS"/>
    <property type="match status" value="1"/>
</dbReference>
<dbReference type="InterPro" id="IPR005467">
    <property type="entry name" value="His_kinase_dom"/>
</dbReference>
<dbReference type="GO" id="GO:0046983">
    <property type="term" value="F:protein dimerization activity"/>
    <property type="evidence" value="ECO:0007669"/>
    <property type="project" value="InterPro"/>
</dbReference>
<dbReference type="GO" id="GO:0051539">
    <property type="term" value="F:4 iron, 4 sulfur cluster binding"/>
    <property type="evidence" value="ECO:0007669"/>
    <property type="project" value="UniProtKB-KW"/>
</dbReference>
<feature type="compositionally biased region" description="Low complexity" evidence="18">
    <location>
        <begin position="807"/>
        <end position="821"/>
    </location>
</feature>
<dbReference type="Pfam" id="PF13188">
    <property type="entry name" value="PAS_8"/>
    <property type="match status" value="1"/>
</dbReference>
<evidence type="ECO:0000256" key="8">
    <source>
        <dbReference type="ARBA" id="ARBA00022679"/>
    </source>
</evidence>
<feature type="transmembrane region" description="Helical" evidence="19">
    <location>
        <begin position="43"/>
        <end position="64"/>
    </location>
</feature>
<sequence length="951" mass="107006">MSRTLFSHAYGETESSRKRLAVQAATFIVMLMAFYIGSFYNFLLFHTLAEMFAVVTACSIFMVTWNARPFFKEKSFFSFVGIAYLFVGILDLTHTMTYKGVNILPGIDPNVPTQLWISARYLESVSLLGAFFLFKSRIKAQIYLFGFSAATLLILLSIFHWQIFPDCYLEDAGGLTAFKKNSEYIICLILGLALSALQHNRNRFESTLFNWLQASIIVTIISELLFTTYVGVYGPAIMLGHYFKIVSYYCLYKALIETGLSRPYSTLFKNLTDSRESYQALFSNMIDGFARHRVIWDKNGIPADYEFLETNPAFEELTGFKNVVGKRVKQLMPDIEKDPVNWIAVFGKVAMDGKPVRIEGRSDQLGKWFSVNAYCVRHGEFVTIIEDITEKKQALDALFVQSEWLKTTLNSIGDGVISTDENRRISFINPVAEKLTGWAQADALGKRIEEVFSIDLESRNCSYTQIQELYVPEDLPMPLACKGMLVRRDDTRIPVEETISRLENEKKEVTGLVFVFRDISVQQEYQKKLKNANERLEEKIEERTRSLYQTIKRLEEEIELRMDAETRYHNSHKEMLARAGQLRALAGKLTMAEQAERRRVAKILHDGIQQYMAAAKLHLSGLERQLQDPQLSDAAKKIEETIGTCIQMARSLSADLSPPALYRGGLISGLKWLAGRMQERHQFHMDFTSQISGVSLSEDIVLLVFESVRELLFNAVKYAGTSAAKVRLKKEGEDHLCLSVQDEGKGFDPSGITVSNNMNQGLGLFSIQERIQLIGGTFKITSSPGRGSRFDIVLPYEQETKTSISTDDNPANNSAAPNDNAVGKRSSEKDIRVLLADDHAIFRKGVFQALKETAGIQLIGQAHDGMEIVELAGKLKPDAILMDINMPGMNGIEATRRIYKAHPEIKILALSMYEKEAYARDIISAGAVNFISKGCTASEMVAAIQKAVTVV</sequence>
<dbReference type="RefSeq" id="WP_178364990.1">
    <property type="nucleotide sequence ID" value="NZ_JACADJ010000002.1"/>
</dbReference>
<evidence type="ECO:0000313" key="24">
    <source>
        <dbReference type="EMBL" id="NWH03538.1"/>
    </source>
</evidence>
<dbReference type="PRINTS" id="PR00344">
    <property type="entry name" value="BCTRLSENSOR"/>
</dbReference>
<feature type="coiled-coil region" evidence="17">
    <location>
        <begin position="519"/>
        <end position="557"/>
    </location>
</feature>
<evidence type="ECO:0000256" key="3">
    <source>
        <dbReference type="ARBA" id="ARBA00004496"/>
    </source>
</evidence>
<dbReference type="InterPro" id="IPR011712">
    <property type="entry name" value="Sig_transdc_His_kin_sub3_dim/P"/>
</dbReference>
<keyword evidence="16" id="KW-0597">Phosphoprotein</keyword>
<dbReference type="InterPro" id="IPR013767">
    <property type="entry name" value="PAS_fold"/>
</dbReference>
<dbReference type="GO" id="GO:0006355">
    <property type="term" value="P:regulation of DNA-templated transcription"/>
    <property type="evidence" value="ECO:0007669"/>
    <property type="project" value="InterPro"/>
</dbReference>
<dbReference type="PROSITE" id="PS50109">
    <property type="entry name" value="HIS_KIN"/>
    <property type="match status" value="1"/>
</dbReference>
<organism evidence="24 25">
    <name type="scientific">Desulfobacter latus</name>
    <dbReference type="NCBI Taxonomy" id="2292"/>
    <lineage>
        <taxon>Bacteria</taxon>
        <taxon>Pseudomonadati</taxon>
        <taxon>Thermodesulfobacteriota</taxon>
        <taxon>Desulfobacteria</taxon>
        <taxon>Desulfobacterales</taxon>
        <taxon>Desulfobacteraceae</taxon>
        <taxon>Desulfobacter</taxon>
    </lineage>
</organism>
<evidence type="ECO:0000256" key="13">
    <source>
        <dbReference type="ARBA" id="ARBA00023014"/>
    </source>
</evidence>
<dbReference type="SUPFAM" id="SSF55874">
    <property type="entry name" value="ATPase domain of HSP90 chaperone/DNA topoisomerase II/histidine kinase"/>
    <property type="match status" value="1"/>
</dbReference>